<evidence type="ECO:0000313" key="4">
    <source>
        <dbReference type="EMBL" id="KAK6003857.1"/>
    </source>
</evidence>
<dbReference type="Proteomes" id="UP001341245">
    <property type="component" value="Unassembled WGS sequence"/>
</dbReference>
<proteinExistence type="inferred from homology"/>
<dbReference type="InterPro" id="IPR027450">
    <property type="entry name" value="AlkB-like"/>
</dbReference>
<dbReference type="EMBL" id="JASGXD010000008">
    <property type="protein sequence ID" value="KAK6003857.1"/>
    <property type="molecule type" value="Genomic_DNA"/>
</dbReference>
<keyword evidence="5" id="KW-1185">Reference proteome</keyword>
<dbReference type="SUPFAM" id="SSF51197">
    <property type="entry name" value="Clavaminate synthase-like"/>
    <property type="match status" value="1"/>
</dbReference>
<dbReference type="PANTHER" id="PTHR31212">
    <property type="entry name" value="ALPHA-KETOGLUTARATE-DEPENDENT DIOXYGENASE ALKB HOMOLOG 3"/>
    <property type="match status" value="1"/>
</dbReference>
<feature type="compositionally biased region" description="Basic and acidic residues" evidence="2">
    <location>
        <begin position="635"/>
        <end position="645"/>
    </location>
</feature>
<feature type="region of interest" description="Disordered" evidence="2">
    <location>
        <begin position="621"/>
        <end position="665"/>
    </location>
</feature>
<dbReference type="SUPFAM" id="SSF52499">
    <property type="entry name" value="Isochorismatase-like hydrolases"/>
    <property type="match status" value="1"/>
</dbReference>
<dbReference type="Pfam" id="PF13532">
    <property type="entry name" value="2OG-FeII_Oxy_2"/>
    <property type="match status" value="1"/>
</dbReference>
<feature type="domain" description="Fe2OG dioxygenase" evidence="3">
    <location>
        <begin position="578"/>
        <end position="720"/>
    </location>
</feature>
<evidence type="ECO:0000256" key="2">
    <source>
        <dbReference type="SAM" id="MobiDB-lite"/>
    </source>
</evidence>
<accession>A0ABR0THE9</accession>
<feature type="region of interest" description="Disordered" evidence="2">
    <location>
        <begin position="272"/>
        <end position="307"/>
    </location>
</feature>
<evidence type="ECO:0000256" key="1">
    <source>
        <dbReference type="ARBA" id="ARBA00006336"/>
    </source>
</evidence>
<feature type="region of interest" description="Disordered" evidence="2">
    <location>
        <begin position="322"/>
        <end position="424"/>
    </location>
</feature>
<dbReference type="Gene3D" id="2.60.120.590">
    <property type="entry name" value="Alpha-ketoglutarate-dependent dioxygenase AlkB-like"/>
    <property type="match status" value="1"/>
</dbReference>
<feature type="compositionally biased region" description="Polar residues" evidence="2">
    <location>
        <begin position="340"/>
        <end position="357"/>
    </location>
</feature>
<dbReference type="InterPro" id="IPR000868">
    <property type="entry name" value="Isochorismatase-like_dom"/>
</dbReference>
<organism evidence="4 5">
    <name type="scientific">Aureobasidium pullulans</name>
    <name type="common">Black yeast</name>
    <name type="synonym">Pullularia pullulans</name>
    <dbReference type="NCBI Taxonomy" id="5580"/>
    <lineage>
        <taxon>Eukaryota</taxon>
        <taxon>Fungi</taxon>
        <taxon>Dikarya</taxon>
        <taxon>Ascomycota</taxon>
        <taxon>Pezizomycotina</taxon>
        <taxon>Dothideomycetes</taxon>
        <taxon>Dothideomycetidae</taxon>
        <taxon>Dothideales</taxon>
        <taxon>Saccotheciaceae</taxon>
        <taxon>Aureobasidium</taxon>
    </lineage>
</organism>
<protein>
    <recommendedName>
        <fullName evidence="3">Fe2OG dioxygenase domain-containing protein</fullName>
    </recommendedName>
</protein>
<dbReference type="Gene3D" id="3.40.50.850">
    <property type="entry name" value="Isochorismatase-like"/>
    <property type="match status" value="1"/>
</dbReference>
<evidence type="ECO:0000259" key="3">
    <source>
        <dbReference type="PROSITE" id="PS51471"/>
    </source>
</evidence>
<dbReference type="CDD" id="cd00431">
    <property type="entry name" value="cysteine_hydrolases"/>
    <property type="match status" value="1"/>
</dbReference>
<dbReference type="Pfam" id="PF00857">
    <property type="entry name" value="Isochorismatase"/>
    <property type="match status" value="1"/>
</dbReference>
<name>A0ABR0THE9_AURPU</name>
<dbReference type="PROSITE" id="PS51471">
    <property type="entry name" value="FE2OG_OXY"/>
    <property type="match status" value="1"/>
</dbReference>
<dbReference type="PANTHER" id="PTHR31212:SF5">
    <property type="entry name" value="ISOCHORISMATASE FAMILY PROTEIN FAMILY (AFU_ORTHOLOGUE AFUA_3G14500)"/>
    <property type="match status" value="1"/>
</dbReference>
<dbReference type="InterPro" id="IPR037151">
    <property type="entry name" value="AlkB-like_sf"/>
</dbReference>
<feature type="compositionally biased region" description="Polar residues" evidence="2">
    <location>
        <begin position="403"/>
        <end position="415"/>
    </location>
</feature>
<comment type="similarity">
    <text evidence="1">Belongs to the isochorismatase family.</text>
</comment>
<feature type="compositionally biased region" description="Basic and acidic residues" evidence="2">
    <location>
        <begin position="328"/>
        <end position="339"/>
    </location>
</feature>
<evidence type="ECO:0000313" key="5">
    <source>
        <dbReference type="Proteomes" id="UP001341245"/>
    </source>
</evidence>
<dbReference type="InterPro" id="IPR005123">
    <property type="entry name" value="Oxoglu/Fe-dep_dioxygenase_dom"/>
</dbReference>
<dbReference type="InterPro" id="IPR032854">
    <property type="entry name" value="ALKBH3"/>
</dbReference>
<gene>
    <name evidence="4" type="ORF">QM012_008707</name>
</gene>
<comment type="caution">
    <text evidence="4">The sequence shown here is derived from an EMBL/GenBank/DDBJ whole genome shotgun (WGS) entry which is preliminary data.</text>
</comment>
<sequence length="883" mass="97554">MSFLSALLSGSQNQISTRQALLVVGLQNDFTSPAGKLPVNSATGYLERIKELVPAFREYGEIFWITTEYRGKRTVNHPSGSGCMVIADDGLALPVVSSDDEMNDYPSRPSMRSNRRINRLVQRTMSRAAELEANSASPPSGVDQDLFLSQDNPEDNCCLPGSWGAELSSEVRDLVSPKDVRVVKSYYSAFTSSSLLLMLRAKLITEVYVVGCTTNLSVYATALDAAQHGLSINLVEDCLNYRLKDRHDRAVQKLVEIMGASVTSSASVLSRLRGETHTDESGNETGTGQSDVDMEDQSGTVREPSFPSGLEHYLESLRLSDDQPDVTDDAKHTPSKHAEPTSSQLPDTTNFRRQPNTRLVGGRRHYDDTQNRRIQPKSRMILDNPANATPSEASQAALGDPKSSGSTRLYSSSENVEAHVVHDSRSKTHTDDLITAEVTADLHHTFTTSTTNARVGEQTVPASPKRVSRKLQMRQKNSTLLSSNDKIGSGDSRILYDLLEPEAADVAFQDLFSEVHWQRMYHAAGEVPRLVCCQGNINDADGSMPVYRHPSDQSLPLLHWSPVVTKIKERAEERVGHKLNHALIQLYRSGQDHISEHSDKTLDIVHSSKIVNVSLGAQRTMRLRTKRPTTLQDRGSSHDEQRSRDTALTANAQSNPEADGRSRVTQRIPMPHNSMFVMGLDTNASWLHGIMPDKRPAAEHIPAESAYGNMRISITFRLIGTFLSADSKLIWGQGAVAKQKSDARPTINGDPEESQRLINAFGVENQHTAPDWNSIYGSGFDVLHLNSELPEHEKPMLFLSGDKDTDTEVTKCISELGVDVEIVNPPIEQLTSELVDANGKPLVLTAAHRRVICFRQAGGMHTEVQGKTAIMDWLRKTYAPRDQ</sequence>
<feature type="compositionally biased region" description="Polar residues" evidence="2">
    <location>
        <begin position="646"/>
        <end position="656"/>
    </location>
</feature>
<dbReference type="InterPro" id="IPR036380">
    <property type="entry name" value="Isochorismatase-like_sf"/>
</dbReference>
<reference evidence="4 5" key="1">
    <citation type="submission" date="2023-11" db="EMBL/GenBank/DDBJ databases">
        <title>Draft genome sequence and annotation of the polyextremotolerant black yeast-like fungus Aureobasidium pullulans NRRL 62042.</title>
        <authorList>
            <person name="Dielentheis-Frenken M.R.E."/>
            <person name="Wibberg D."/>
            <person name="Blank L.M."/>
            <person name="Tiso T."/>
        </authorList>
    </citation>
    <scope>NUCLEOTIDE SEQUENCE [LARGE SCALE GENOMIC DNA]</scope>
    <source>
        <strain evidence="4 5">NRRL 62042</strain>
    </source>
</reference>